<dbReference type="PROSITE" id="PS51444">
    <property type="entry name" value="FH2"/>
    <property type="match status" value="1"/>
</dbReference>
<dbReference type="Gene3D" id="1.20.58.2220">
    <property type="entry name" value="Formin, FH2 domain"/>
    <property type="match status" value="1"/>
</dbReference>
<feature type="compositionally biased region" description="Basic residues" evidence="1">
    <location>
        <begin position="1585"/>
        <end position="1594"/>
    </location>
</feature>
<dbReference type="Proteomes" id="UP000789595">
    <property type="component" value="Unassembled WGS sequence"/>
</dbReference>
<dbReference type="SUPFAM" id="SSF101447">
    <property type="entry name" value="Formin homology 2 domain (FH2 domain)"/>
    <property type="match status" value="1"/>
</dbReference>
<feature type="domain" description="FH2" evidence="2">
    <location>
        <begin position="1159"/>
        <end position="1564"/>
    </location>
</feature>
<accession>A0A8J2X156</accession>
<reference evidence="3" key="1">
    <citation type="submission" date="2021-11" db="EMBL/GenBank/DDBJ databases">
        <authorList>
            <consortium name="Genoscope - CEA"/>
            <person name="William W."/>
        </authorList>
    </citation>
    <scope>NUCLEOTIDE SEQUENCE</scope>
</reference>
<dbReference type="GO" id="GO:0071203">
    <property type="term" value="C:WASH complex"/>
    <property type="evidence" value="ECO:0007669"/>
    <property type="project" value="InterPro"/>
</dbReference>
<gene>
    <name evidence="3" type="ORF">PECAL_5P12300</name>
</gene>
<dbReference type="OrthoDB" id="1668162at2759"/>
<dbReference type="InterPro" id="IPR042201">
    <property type="entry name" value="FH2_Formin_sf"/>
</dbReference>
<feature type="compositionally biased region" description="Basic and acidic residues" evidence="1">
    <location>
        <begin position="1542"/>
        <end position="1578"/>
    </location>
</feature>
<feature type="region of interest" description="Disordered" evidence="1">
    <location>
        <begin position="655"/>
        <end position="695"/>
    </location>
</feature>
<dbReference type="PANTHER" id="PTHR45725">
    <property type="entry name" value="FORMIN HOMOLOGY 2 FAMILY MEMBER"/>
    <property type="match status" value="1"/>
</dbReference>
<dbReference type="InterPro" id="IPR051425">
    <property type="entry name" value="Formin_Homology"/>
</dbReference>
<feature type="region of interest" description="Disordered" evidence="1">
    <location>
        <begin position="1542"/>
        <end position="1690"/>
    </location>
</feature>
<feature type="compositionally biased region" description="Low complexity" evidence="1">
    <location>
        <begin position="1632"/>
        <end position="1650"/>
    </location>
</feature>
<feature type="compositionally biased region" description="Basic and acidic residues" evidence="1">
    <location>
        <begin position="84"/>
        <end position="95"/>
    </location>
</feature>
<dbReference type="InterPro" id="IPR019309">
    <property type="entry name" value="WASHC3"/>
</dbReference>
<keyword evidence="4" id="KW-1185">Reference proteome</keyword>
<sequence>MPGAQEAAEKRWSGYGRPPQNIKRDPRSYPHNGQLWRLLKKASDRKTQVSKHQRLYTVNERIWRKSHKGDAPRDSGLSASEATQKARDFDLEARERRKARDKPLPLPPGYYGSRKRKGPKTKAASRFEGSLATDNNTRLHFGAAIALQAHVNNDAFCVKSQEDGRIVATSHIGPKDVVLFKLLELEEPGSHKACRFGDAVWLQICGGPGEPSWRHGSVVGAKVVGACNLPTVPIDPNVAEYIGGDQVETGLGAPAPVRAMLPTGKEAMSFHEMRHRNKAALTLGRWRLLPANDETAEKAAERGGFVCNGDLVYLEQDFFHVTMDRNGNTSLERVPKVTEYPGYRVERTGCWVLRIATLTNENMNDLSYKEQRGELLMQKAIKSMRRSHANRMGRRGYDRDADEPILLKKGDDAPRLPGGKLFCTLLRHVVMEREALDEQKVLAPHTEKERYPHNYFASRFPTCGPPVIAPDEKTIVKLRPSEMRERAPQVQRAPPTHTFLTQDSQEASSPINKQISVITEGTVLTNKTDCPSLVYGPEWHIPNRDLLINRHTTKSSICPYQFGTEDEEDDFSEVTEVAELISLDQVSKIQKRKARLLGKAKSWAYDLGSEDQFVTDIKRDESLTAKMRQQILRDPDGESEKDSFLSDDVSVASGSRRRSRSMDSYSIEIPQTIDESGSDSEDSGPVYDPDATDGDRDVEKEAMDAIDNYFKVWQEQLKNQEKRDVSTRLVSEDKFLAHNIDFLKRRERFKTMFAQLKIDNARVEETSSLMQDLADESEAPLVHNLEDLATFDEAECKKHFDESMDLLRDMVEATREAFQKFVLPQLAGGMKDGSTAKMAECACEASLIVGAFSERVVAPRCSAFAKALKEYLVTAAQLTYNVKDEDLPQVIADLAAPSLDPDVLRRHAKKFYSEVDLFCTHVRSAKKGFSGALLRLVSDVVQGQKLRKGARVWLDRGGGAFAAGELLSAPQKESGRCVVKIDGEERPIQCHASQLCPSDRYGADNECLVDVDDRCLLRTPSSPSPKECVAVTRPNHDGRLVVRVDGGYQGGGKRACRLVHVGQLEVLDEGWWASSPQEPPPVQEEVKEEVWAPVDDPVYAPYYRMLRVGAPAAAVAQKMARDGNDPLKIEATSVHAAGLVVSSSKVEPGGSVAALFGNKTGPVLPQKKRRSRTVKELPLDYHDNDVEGSIWGDVTQLNGIEVHNTQLEKLFVRTTTPDAKKVIQRRPSPTEQKEVVLAPKRSTNVAIGLAGARLDALSVEDIRRSVARCDAGAFSKDQLEALRMATPSQDEALRLKTCDASNNYEKYAEAERFMCRVVLVLGRDAFETRVTALRFRAQFGERAAHVAAQANDLRRACAGVTSSEALKKLLTYVLRLSKELDDRRSTPRKNTGGFRLHSLLKLADTKAFDRETSALDYVVSMMVANDDEATLHVFDELPGLKAAQRASMAHCQREVKNLQHGLSRISSLIESSGDDEDGVACADACSAFRDLASGALKGLEADVDAASDAFRETLSYLREAEQTPEEFFSTLTSFEAKFAESRKRCAHRARAEQRRRDEERRRPSAERRIEAKLSRRESAPVLHSPKQRTKHRRNSSTGALPQNAALEAMLQRRQPRSRSSPADSPPPPPSLTPLSPVVSETAASPVAASPPRVPSEPEPPATPPCPPPPSLTRRATTPRSDDSDYSCDEDDLAAVADLDLGH</sequence>
<evidence type="ECO:0000313" key="3">
    <source>
        <dbReference type="EMBL" id="CAH0376627.1"/>
    </source>
</evidence>
<feature type="compositionally biased region" description="Basic and acidic residues" evidence="1">
    <location>
        <begin position="631"/>
        <end position="644"/>
    </location>
</feature>
<proteinExistence type="predicted"/>
<name>A0A8J2X156_9STRA</name>
<feature type="region of interest" description="Disordered" evidence="1">
    <location>
        <begin position="1"/>
        <end position="34"/>
    </location>
</feature>
<dbReference type="EMBL" id="CAKKNE010000005">
    <property type="protein sequence ID" value="CAH0376627.1"/>
    <property type="molecule type" value="Genomic_DNA"/>
</dbReference>
<dbReference type="Pfam" id="PF02181">
    <property type="entry name" value="FH2"/>
    <property type="match status" value="1"/>
</dbReference>
<comment type="caution">
    <text evidence="3">The sequence shown here is derived from an EMBL/GenBank/DDBJ whole genome shotgun (WGS) entry which is preliminary data.</text>
</comment>
<protein>
    <recommendedName>
        <fullName evidence="2">FH2 domain-containing protein</fullName>
    </recommendedName>
</protein>
<dbReference type="Pfam" id="PF10152">
    <property type="entry name" value="CCDC53"/>
    <property type="match status" value="1"/>
</dbReference>
<organism evidence="3 4">
    <name type="scientific">Pelagomonas calceolata</name>
    <dbReference type="NCBI Taxonomy" id="35677"/>
    <lineage>
        <taxon>Eukaryota</taxon>
        <taxon>Sar</taxon>
        <taxon>Stramenopiles</taxon>
        <taxon>Ochrophyta</taxon>
        <taxon>Pelagophyceae</taxon>
        <taxon>Pelagomonadales</taxon>
        <taxon>Pelagomonadaceae</taxon>
        <taxon>Pelagomonas</taxon>
    </lineage>
</organism>
<feature type="region of interest" description="Disordered" evidence="1">
    <location>
        <begin position="631"/>
        <end position="650"/>
    </location>
</feature>
<evidence type="ECO:0000259" key="2">
    <source>
        <dbReference type="PROSITE" id="PS51444"/>
    </source>
</evidence>
<feature type="compositionally biased region" description="Pro residues" evidence="1">
    <location>
        <begin position="1651"/>
        <end position="1670"/>
    </location>
</feature>
<dbReference type="PANTHER" id="PTHR45725:SF1">
    <property type="entry name" value="DISHEVELLED ASSOCIATED ACTIVATOR OF MORPHOGENESIS, ISOFORM D"/>
    <property type="match status" value="1"/>
</dbReference>
<evidence type="ECO:0000313" key="4">
    <source>
        <dbReference type="Proteomes" id="UP000789595"/>
    </source>
</evidence>
<evidence type="ECO:0000256" key="1">
    <source>
        <dbReference type="SAM" id="MobiDB-lite"/>
    </source>
</evidence>
<dbReference type="SMART" id="SM00498">
    <property type="entry name" value="FH2"/>
    <property type="match status" value="1"/>
</dbReference>
<dbReference type="InterPro" id="IPR015425">
    <property type="entry name" value="FH2_Formin"/>
</dbReference>
<feature type="region of interest" description="Disordered" evidence="1">
    <location>
        <begin position="66"/>
        <end position="125"/>
    </location>
</feature>